<keyword evidence="1" id="KW-0695">RNA-directed DNA polymerase</keyword>
<dbReference type="GO" id="GO:0003964">
    <property type="term" value="F:RNA-directed DNA polymerase activity"/>
    <property type="evidence" value="ECO:0007669"/>
    <property type="project" value="UniProtKB-KW"/>
</dbReference>
<feature type="non-terminal residue" evidence="1">
    <location>
        <position position="126"/>
    </location>
</feature>
<gene>
    <name evidence="1" type="ORF">Tci_885217</name>
</gene>
<feature type="non-terminal residue" evidence="1">
    <location>
        <position position="1"/>
    </location>
</feature>
<dbReference type="EMBL" id="BKCJ011271093">
    <property type="protein sequence ID" value="GFD13248.1"/>
    <property type="molecule type" value="Genomic_DNA"/>
</dbReference>
<accession>A0A699TW16</accession>
<reference evidence="1" key="1">
    <citation type="journal article" date="2019" name="Sci. Rep.">
        <title>Draft genome of Tanacetum cinerariifolium, the natural source of mosquito coil.</title>
        <authorList>
            <person name="Yamashiro T."/>
            <person name="Shiraishi A."/>
            <person name="Satake H."/>
            <person name="Nakayama K."/>
        </authorList>
    </citation>
    <scope>NUCLEOTIDE SEQUENCE</scope>
</reference>
<protein>
    <submittedName>
        <fullName evidence="1">RNA-directed DNA polymerase, eukaryota, reverse transcriptase zinc-binding domain protein</fullName>
    </submittedName>
</protein>
<proteinExistence type="predicted"/>
<sequence length="126" mass="14285">GSLISLDGDMPNVLSPDLREFIERPLSNDEIKRVVWDCGEDRTPGPDGYTFKFFTTFWDVIHADVYRFVREFFHTVVFPKGFNSSFIALIPKISNARNAKSSVLVNGSPTQEFDLNRGLRQGDPLS</sequence>
<evidence type="ECO:0000313" key="1">
    <source>
        <dbReference type="EMBL" id="GFD13248.1"/>
    </source>
</evidence>
<name>A0A699TW16_TANCI</name>
<keyword evidence="1" id="KW-0808">Transferase</keyword>
<dbReference type="AlphaFoldDB" id="A0A699TW16"/>
<keyword evidence="1" id="KW-0548">Nucleotidyltransferase</keyword>
<comment type="caution">
    <text evidence="1">The sequence shown here is derived from an EMBL/GenBank/DDBJ whole genome shotgun (WGS) entry which is preliminary data.</text>
</comment>
<dbReference type="PANTHER" id="PTHR46890:SF50">
    <property type="entry name" value="RNA-DIRECTED DNA POLYMERASE, EUKARYOTA, REVERSE TRANSCRIPTASE ZINC-BINDING DOMAIN PROTEIN-RELATED"/>
    <property type="match status" value="1"/>
</dbReference>
<dbReference type="PANTHER" id="PTHR46890">
    <property type="entry name" value="NON-LTR RETROLELEMENT REVERSE TRANSCRIPTASE-LIKE PROTEIN-RELATED"/>
    <property type="match status" value="1"/>
</dbReference>
<organism evidence="1">
    <name type="scientific">Tanacetum cinerariifolium</name>
    <name type="common">Dalmatian daisy</name>
    <name type="synonym">Chrysanthemum cinerariifolium</name>
    <dbReference type="NCBI Taxonomy" id="118510"/>
    <lineage>
        <taxon>Eukaryota</taxon>
        <taxon>Viridiplantae</taxon>
        <taxon>Streptophyta</taxon>
        <taxon>Embryophyta</taxon>
        <taxon>Tracheophyta</taxon>
        <taxon>Spermatophyta</taxon>
        <taxon>Magnoliopsida</taxon>
        <taxon>eudicotyledons</taxon>
        <taxon>Gunneridae</taxon>
        <taxon>Pentapetalae</taxon>
        <taxon>asterids</taxon>
        <taxon>campanulids</taxon>
        <taxon>Asterales</taxon>
        <taxon>Asteraceae</taxon>
        <taxon>Asteroideae</taxon>
        <taxon>Anthemideae</taxon>
        <taxon>Anthemidinae</taxon>
        <taxon>Tanacetum</taxon>
    </lineage>
</organism>
<dbReference type="InterPro" id="IPR052343">
    <property type="entry name" value="Retrotransposon-Effector_Assoc"/>
</dbReference>